<evidence type="ECO:0000256" key="3">
    <source>
        <dbReference type="ARBA" id="ARBA00022527"/>
    </source>
</evidence>
<keyword evidence="5" id="KW-0808">Transferase</keyword>
<dbReference type="OrthoDB" id="275301at2759"/>
<comment type="catalytic activity">
    <reaction evidence="12">
        <text>L-seryl-[protein] + ATP = O-phospho-L-seryl-[protein] + ADP + H(+)</text>
        <dbReference type="Rhea" id="RHEA:17989"/>
        <dbReference type="Rhea" id="RHEA-COMP:9863"/>
        <dbReference type="Rhea" id="RHEA-COMP:11604"/>
        <dbReference type="ChEBI" id="CHEBI:15378"/>
        <dbReference type="ChEBI" id="CHEBI:29999"/>
        <dbReference type="ChEBI" id="CHEBI:30616"/>
        <dbReference type="ChEBI" id="CHEBI:83421"/>
        <dbReference type="ChEBI" id="CHEBI:456216"/>
        <dbReference type="EC" id="2.7.11.25"/>
    </reaction>
</comment>
<dbReference type="Gene3D" id="1.10.510.10">
    <property type="entry name" value="Transferase(Phosphotransferase) domain 1"/>
    <property type="match status" value="1"/>
</dbReference>
<evidence type="ECO:0000256" key="2">
    <source>
        <dbReference type="ARBA" id="ARBA00012406"/>
    </source>
</evidence>
<dbReference type="PROSITE" id="PS00108">
    <property type="entry name" value="PROTEIN_KINASE_ST"/>
    <property type="match status" value="1"/>
</dbReference>
<dbReference type="GO" id="GO:0005524">
    <property type="term" value="F:ATP binding"/>
    <property type="evidence" value="ECO:0007669"/>
    <property type="project" value="UniProtKB-UniRule"/>
</dbReference>
<comment type="similarity">
    <text evidence="13">Belongs to the protein kinase superfamily.</text>
</comment>
<evidence type="ECO:0000256" key="1">
    <source>
        <dbReference type="ARBA" id="ARBA00004123"/>
    </source>
</evidence>
<dbReference type="GO" id="GO:0005634">
    <property type="term" value="C:nucleus"/>
    <property type="evidence" value="ECO:0007669"/>
    <property type="project" value="UniProtKB-SubCell"/>
</dbReference>
<proteinExistence type="inferred from homology"/>
<dbReference type="InterPro" id="IPR008271">
    <property type="entry name" value="Ser/Thr_kinase_AS"/>
</dbReference>
<sequence>MKWSRGHTVGRGSTATVSTATSCIDIFAVKSTKLSSSETLQREQEILSSLSSPYIVTYKGCDITMENNILMYNLFMEYMPFGTLIQATQRHGGRLIEPLLACYTRQVLQGIEYLHSIGLVHCDIKGANILIGEDGVAKVGDLGCAKSVNDDVKDGSISGTPMFMAPEVARGEEQSYPSDIWSLGCTMIEMAIGDSPWPNVADPFSVLYHIAYSNEVPEIPSFLSEEAKHFLGKCLKRNPQERWTASQLLRHPFLVEINSNAKQIEEHNSSSPTSILEQGFWNYVEEPGLVGNLIHMTCYENSPAGRVRSLAMCSGEPCLAWHDDENWITTRENENMDEVHAFGNCGSETASSTSDVLALDELVKSNVSGRISGQFCKGNKCRDGSSVVVSNNLNFERGIDKMLPLISTLDIL</sequence>
<dbReference type="InterPro" id="IPR011009">
    <property type="entry name" value="Kinase-like_dom_sf"/>
</dbReference>
<keyword evidence="7 13" id="KW-0547">Nucleotide-binding</keyword>
<evidence type="ECO:0000313" key="16">
    <source>
        <dbReference type="Proteomes" id="UP000447434"/>
    </source>
</evidence>
<dbReference type="CDD" id="cd06606">
    <property type="entry name" value="STKc_MAPKKK"/>
    <property type="match status" value="1"/>
</dbReference>
<comment type="caution">
    <text evidence="15">The sequence shown here is derived from an EMBL/GenBank/DDBJ whole genome shotgun (WGS) entry which is preliminary data.</text>
</comment>
<dbReference type="PROSITE" id="PS00107">
    <property type="entry name" value="PROTEIN_KINASE_ATP"/>
    <property type="match status" value="1"/>
</dbReference>
<dbReference type="GO" id="GO:0006970">
    <property type="term" value="P:response to osmotic stress"/>
    <property type="evidence" value="ECO:0007669"/>
    <property type="project" value="UniProtKB-ARBA"/>
</dbReference>
<keyword evidence="6" id="KW-0938">Abscisic acid signaling pathway</keyword>
<evidence type="ECO:0000256" key="7">
    <source>
        <dbReference type="ARBA" id="ARBA00022741"/>
    </source>
</evidence>
<dbReference type="SMART" id="SM00220">
    <property type="entry name" value="S_TKc"/>
    <property type="match status" value="1"/>
</dbReference>
<evidence type="ECO:0000259" key="14">
    <source>
        <dbReference type="PROSITE" id="PS50011"/>
    </source>
</evidence>
<evidence type="ECO:0000256" key="9">
    <source>
        <dbReference type="ARBA" id="ARBA00022840"/>
    </source>
</evidence>
<dbReference type="Proteomes" id="UP000447434">
    <property type="component" value="Chromosome 19"/>
</dbReference>
<dbReference type="EC" id="2.7.11.25" evidence="2"/>
<dbReference type="Pfam" id="PF00069">
    <property type="entry name" value="Pkinase"/>
    <property type="match status" value="1"/>
</dbReference>
<evidence type="ECO:0000256" key="13">
    <source>
        <dbReference type="RuleBase" id="RU000304"/>
    </source>
</evidence>
<feature type="domain" description="Protein kinase" evidence="14">
    <location>
        <begin position="3"/>
        <end position="254"/>
    </location>
</feature>
<keyword evidence="3 13" id="KW-0723">Serine/threonine-protein kinase</keyword>
<dbReference type="AlphaFoldDB" id="A0A6A4NVI3"/>
<dbReference type="GO" id="GO:0004709">
    <property type="term" value="F:MAP kinase kinase kinase activity"/>
    <property type="evidence" value="ECO:0007669"/>
    <property type="project" value="UniProtKB-EC"/>
</dbReference>
<accession>A0A6A4NVI3</accession>
<comment type="catalytic activity">
    <reaction evidence="11">
        <text>L-threonyl-[protein] + ATP = O-phospho-L-threonyl-[protein] + ADP + H(+)</text>
        <dbReference type="Rhea" id="RHEA:46608"/>
        <dbReference type="Rhea" id="RHEA-COMP:11060"/>
        <dbReference type="Rhea" id="RHEA-COMP:11605"/>
        <dbReference type="ChEBI" id="CHEBI:15378"/>
        <dbReference type="ChEBI" id="CHEBI:30013"/>
        <dbReference type="ChEBI" id="CHEBI:30616"/>
        <dbReference type="ChEBI" id="CHEBI:61977"/>
        <dbReference type="ChEBI" id="CHEBI:456216"/>
        <dbReference type="EC" id="2.7.11.25"/>
    </reaction>
</comment>
<dbReference type="EMBL" id="WOCE01000019">
    <property type="protein sequence ID" value="KAE9593081.1"/>
    <property type="molecule type" value="Genomic_DNA"/>
</dbReference>
<dbReference type="GO" id="GO:0019901">
    <property type="term" value="F:protein kinase binding"/>
    <property type="evidence" value="ECO:0007669"/>
    <property type="project" value="UniProtKB-ARBA"/>
</dbReference>
<evidence type="ECO:0000256" key="10">
    <source>
        <dbReference type="ARBA" id="ARBA00023242"/>
    </source>
</evidence>
<dbReference type="FunFam" id="1.10.510.10:FF:000852">
    <property type="entry name" value="Mitogen-activated protein kinase kinase kinase 17"/>
    <property type="match status" value="1"/>
</dbReference>
<keyword evidence="4" id="KW-0597">Phosphoprotein</keyword>
<dbReference type="InterPro" id="IPR000719">
    <property type="entry name" value="Prot_kinase_dom"/>
</dbReference>
<dbReference type="InterPro" id="IPR052751">
    <property type="entry name" value="Plant_MAPKKK"/>
</dbReference>
<dbReference type="PANTHER" id="PTHR48011:SF4">
    <property type="entry name" value="MITOGEN-ACTIVATED PROTEIN KINASE KINASE KINASE 19"/>
    <property type="match status" value="1"/>
</dbReference>
<name>A0A6A4NVI3_LUPAL</name>
<keyword evidence="10" id="KW-0539">Nucleus</keyword>
<dbReference type="PANTHER" id="PTHR48011">
    <property type="entry name" value="CCR4-NOT TRANSCRIPTIONAL COMPLEX SUBUNIT CAF120-RELATED"/>
    <property type="match status" value="1"/>
</dbReference>
<protein>
    <recommendedName>
        <fullName evidence="2">mitogen-activated protein kinase kinase kinase</fullName>
        <ecNumber evidence="2">2.7.11.25</ecNumber>
    </recommendedName>
</protein>
<organism evidence="15 16">
    <name type="scientific">Lupinus albus</name>
    <name type="common">White lupine</name>
    <name type="synonym">Lupinus termis</name>
    <dbReference type="NCBI Taxonomy" id="3870"/>
    <lineage>
        <taxon>Eukaryota</taxon>
        <taxon>Viridiplantae</taxon>
        <taxon>Streptophyta</taxon>
        <taxon>Embryophyta</taxon>
        <taxon>Tracheophyta</taxon>
        <taxon>Spermatophyta</taxon>
        <taxon>Magnoliopsida</taxon>
        <taxon>eudicotyledons</taxon>
        <taxon>Gunneridae</taxon>
        <taxon>Pentapetalae</taxon>
        <taxon>rosids</taxon>
        <taxon>fabids</taxon>
        <taxon>Fabales</taxon>
        <taxon>Fabaceae</taxon>
        <taxon>Papilionoideae</taxon>
        <taxon>50 kb inversion clade</taxon>
        <taxon>genistoids sensu lato</taxon>
        <taxon>core genistoids</taxon>
        <taxon>Genisteae</taxon>
        <taxon>Lupinus</taxon>
    </lineage>
</organism>
<dbReference type="SUPFAM" id="SSF56112">
    <property type="entry name" value="Protein kinase-like (PK-like)"/>
    <property type="match status" value="1"/>
</dbReference>
<comment type="subcellular location">
    <subcellularLocation>
        <location evidence="1">Nucleus</location>
    </subcellularLocation>
</comment>
<keyword evidence="8 15" id="KW-0418">Kinase</keyword>
<keyword evidence="16" id="KW-1185">Reference proteome</keyword>
<evidence type="ECO:0000256" key="8">
    <source>
        <dbReference type="ARBA" id="ARBA00022777"/>
    </source>
</evidence>
<dbReference type="GO" id="GO:0009738">
    <property type="term" value="P:abscisic acid-activated signaling pathway"/>
    <property type="evidence" value="ECO:0007669"/>
    <property type="project" value="UniProtKB-KW"/>
</dbReference>
<dbReference type="InterPro" id="IPR017441">
    <property type="entry name" value="Protein_kinase_ATP_BS"/>
</dbReference>
<evidence type="ECO:0000256" key="4">
    <source>
        <dbReference type="ARBA" id="ARBA00022553"/>
    </source>
</evidence>
<reference evidence="16" key="1">
    <citation type="journal article" date="2020" name="Nat. Commun.">
        <title>Genome sequence of the cluster root forming white lupin.</title>
        <authorList>
            <person name="Hufnagel B."/>
            <person name="Marques A."/>
            <person name="Soriano A."/>
            <person name="Marques L."/>
            <person name="Divol F."/>
            <person name="Doumas P."/>
            <person name="Sallet E."/>
            <person name="Mancinotti D."/>
            <person name="Carrere S."/>
            <person name="Marande W."/>
            <person name="Arribat S."/>
            <person name="Keller J."/>
            <person name="Huneau C."/>
            <person name="Blein T."/>
            <person name="Aime D."/>
            <person name="Laguerre M."/>
            <person name="Taylor J."/>
            <person name="Schubert V."/>
            <person name="Nelson M."/>
            <person name="Geu-Flores F."/>
            <person name="Crespi M."/>
            <person name="Gallardo-Guerrero K."/>
            <person name="Delaux P.-M."/>
            <person name="Salse J."/>
            <person name="Berges H."/>
            <person name="Guyot R."/>
            <person name="Gouzy J."/>
            <person name="Peret B."/>
        </authorList>
    </citation>
    <scope>NUCLEOTIDE SEQUENCE [LARGE SCALE GENOMIC DNA]</scope>
    <source>
        <strain evidence="16">cv. Amiga</strain>
    </source>
</reference>
<evidence type="ECO:0000256" key="11">
    <source>
        <dbReference type="ARBA" id="ARBA00047559"/>
    </source>
</evidence>
<gene>
    <name evidence="15" type="ORF">Lalb_Chr19g0136011</name>
</gene>
<evidence type="ECO:0000256" key="6">
    <source>
        <dbReference type="ARBA" id="ARBA00022682"/>
    </source>
</evidence>
<evidence type="ECO:0000256" key="5">
    <source>
        <dbReference type="ARBA" id="ARBA00022679"/>
    </source>
</evidence>
<dbReference type="PROSITE" id="PS50011">
    <property type="entry name" value="PROTEIN_KINASE_DOM"/>
    <property type="match status" value="1"/>
</dbReference>
<evidence type="ECO:0000256" key="12">
    <source>
        <dbReference type="ARBA" id="ARBA00048329"/>
    </source>
</evidence>
<keyword evidence="9 13" id="KW-0067">ATP-binding</keyword>
<dbReference type="PROSITE" id="PS51257">
    <property type="entry name" value="PROKAR_LIPOPROTEIN"/>
    <property type="match status" value="1"/>
</dbReference>
<evidence type="ECO:0000313" key="15">
    <source>
        <dbReference type="EMBL" id="KAE9593081.1"/>
    </source>
</evidence>